<dbReference type="EMBL" id="BPLR01006341">
    <property type="protein sequence ID" value="GIY09194.1"/>
    <property type="molecule type" value="Genomic_DNA"/>
</dbReference>
<feature type="non-terminal residue" evidence="2">
    <location>
        <position position="186"/>
    </location>
</feature>
<organism evidence="2 3">
    <name type="scientific">Caerostris extrusa</name>
    <name type="common">Bark spider</name>
    <name type="synonym">Caerostris bankana</name>
    <dbReference type="NCBI Taxonomy" id="172846"/>
    <lineage>
        <taxon>Eukaryota</taxon>
        <taxon>Metazoa</taxon>
        <taxon>Ecdysozoa</taxon>
        <taxon>Arthropoda</taxon>
        <taxon>Chelicerata</taxon>
        <taxon>Arachnida</taxon>
        <taxon>Araneae</taxon>
        <taxon>Araneomorphae</taxon>
        <taxon>Entelegynae</taxon>
        <taxon>Araneoidea</taxon>
        <taxon>Araneidae</taxon>
        <taxon>Caerostris</taxon>
    </lineage>
</organism>
<evidence type="ECO:0000313" key="3">
    <source>
        <dbReference type="Proteomes" id="UP001054945"/>
    </source>
</evidence>
<keyword evidence="1" id="KW-0472">Membrane</keyword>
<evidence type="ECO:0000256" key="1">
    <source>
        <dbReference type="SAM" id="Phobius"/>
    </source>
</evidence>
<dbReference type="Proteomes" id="UP001054945">
    <property type="component" value="Unassembled WGS sequence"/>
</dbReference>
<keyword evidence="1" id="KW-1133">Transmembrane helix</keyword>
<protein>
    <submittedName>
        <fullName evidence="2">Uncharacterized protein</fullName>
    </submittedName>
</protein>
<name>A0AAV4QK10_CAEEX</name>
<gene>
    <name evidence="2" type="ORF">CEXT_661381</name>
</gene>
<evidence type="ECO:0000313" key="2">
    <source>
        <dbReference type="EMBL" id="GIY09194.1"/>
    </source>
</evidence>
<comment type="caution">
    <text evidence="2">The sequence shown here is derived from an EMBL/GenBank/DDBJ whole genome shotgun (WGS) entry which is preliminary data.</text>
</comment>
<proteinExistence type="predicted"/>
<reference evidence="2 3" key="1">
    <citation type="submission" date="2021-06" db="EMBL/GenBank/DDBJ databases">
        <title>Caerostris extrusa draft genome.</title>
        <authorList>
            <person name="Kono N."/>
            <person name="Arakawa K."/>
        </authorList>
    </citation>
    <scope>NUCLEOTIDE SEQUENCE [LARGE SCALE GENOMIC DNA]</scope>
</reference>
<accession>A0AAV4QK10</accession>
<feature type="transmembrane region" description="Helical" evidence="1">
    <location>
        <begin position="126"/>
        <end position="144"/>
    </location>
</feature>
<keyword evidence="1" id="KW-0812">Transmembrane</keyword>
<sequence length="186" mass="21737">MTFFPLSETRNYSEIIFLPTFPILSFSGKKTKQFLVLKESIHSVSFLITPGETQLLTQSLPQNSGKKFDPNSRLDPIFTSIHVRINYSSVDGKIEMTFLAFYKTRLRPQERAGSFRFGKIRFRFSFIYLFIFPLLFFPLFPAVLSSVRRNELLLNRIGRDSLFSRFPELRRQSVSVFHIKKKHAAI</sequence>
<keyword evidence="3" id="KW-1185">Reference proteome</keyword>
<dbReference type="AlphaFoldDB" id="A0AAV4QK10"/>